<reference evidence="2" key="2">
    <citation type="submission" date="2023-07" db="EMBL/GenBank/DDBJ databases">
        <authorList>
            <person name="Bai X.-H."/>
            <person name="Wang H.-H."/>
            <person name="Wang J."/>
            <person name="Ma M.-Y."/>
            <person name="Hu H.-H."/>
            <person name="Song Z.-L."/>
            <person name="Ma H.-G."/>
            <person name="Fan Y."/>
            <person name="Du C.-Y."/>
            <person name="Xu J.-C."/>
        </authorList>
    </citation>
    <scope>NUCLEOTIDE SEQUENCE</scope>
    <source>
        <strain evidence="2">CZ1</strain>
    </source>
</reference>
<dbReference type="RefSeq" id="WP_287455493.1">
    <property type="nucleotide sequence ID" value="NZ_CP130144.1"/>
</dbReference>
<sequence length="73" mass="8079">MSNSMGIPESGFVIFLGFGILCTIAGIAAGVYLLKPKDQPLQFDRWGFVVLIPIVVPIVAALLFQVLFYYRRS</sequence>
<keyword evidence="1" id="KW-0472">Membrane</keyword>
<feature type="transmembrane region" description="Helical" evidence="1">
    <location>
        <begin position="46"/>
        <end position="70"/>
    </location>
</feature>
<proteinExistence type="predicted"/>
<evidence type="ECO:0000313" key="2">
    <source>
        <dbReference type="EMBL" id="WNZ44516.1"/>
    </source>
</evidence>
<gene>
    <name evidence="2" type="ORF">Q2T42_22210</name>
</gene>
<feature type="transmembrane region" description="Helical" evidence="1">
    <location>
        <begin position="12"/>
        <end position="34"/>
    </location>
</feature>
<evidence type="ECO:0008006" key="3">
    <source>
        <dbReference type="Google" id="ProtNLM"/>
    </source>
</evidence>
<reference evidence="2" key="1">
    <citation type="journal article" date="2023" name="Plants (Basel)">
        <title>Genomic Analysis of Leptolyngbya boryana CZ1 Reveals Efficient Carbon Fixation Modules.</title>
        <authorList>
            <person name="Bai X."/>
            <person name="Wang H."/>
            <person name="Cheng W."/>
            <person name="Wang J."/>
            <person name="Ma M."/>
            <person name="Hu H."/>
            <person name="Song Z."/>
            <person name="Ma H."/>
            <person name="Fan Y."/>
            <person name="Du C."/>
            <person name="Xu J."/>
        </authorList>
    </citation>
    <scope>NUCLEOTIDE SEQUENCE</scope>
    <source>
        <strain evidence="2">CZ1</strain>
    </source>
</reference>
<accession>A0AA97AUP7</accession>
<protein>
    <recommendedName>
        <fullName evidence="3">Transmembrane protein</fullName>
    </recommendedName>
</protein>
<organism evidence="2">
    <name type="scientific">Leptolyngbya boryana CZ1</name>
    <dbReference type="NCBI Taxonomy" id="3060204"/>
    <lineage>
        <taxon>Bacteria</taxon>
        <taxon>Bacillati</taxon>
        <taxon>Cyanobacteriota</taxon>
        <taxon>Cyanophyceae</taxon>
        <taxon>Leptolyngbyales</taxon>
        <taxon>Leptolyngbyaceae</taxon>
        <taxon>Leptolyngbya group</taxon>
        <taxon>Leptolyngbya</taxon>
    </lineage>
</organism>
<dbReference type="EMBL" id="CP130144">
    <property type="protein sequence ID" value="WNZ44516.1"/>
    <property type="molecule type" value="Genomic_DNA"/>
</dbReference>
<dbReference type="AlphaFoldDB" id="A0AA97AUP7"/>
<name>A0AA97AUP7_LEPBY</name>
<evidence type="ECO:0000256" key="1">
    <source>
        <dbReference type="SAM" id="Phobius"/>
    </source>
</evidence>
<keyword evidence="1" id="KW-1133">Transmembrane helix</keyword>
<keyword evidence="1" id="KW-0812">Transmembrane</keyword>